<dbReference type="Pfam" id="PF05729">
    <property type="entry name" value="NACHT"/>
    <property type="match status" value="1"/>
</dbReference>
<feature type="compositionally biased region" description="Basic and acidic residues" evidence="5">
    <location>
        <begin position="226"/>
        <end position="235"/>
    </location>
</feature>
<dbReference type="KEGG" id="bsen:DP114_23085"/>
<accession>A0A856MN80</accession>
<evidence type="ECO:0000256" key="1">
    <source>
        <dbReference type="ARBA" id="ARBA00009299"/>
    </source>
</evidence>
<organism evidence="7 8">
    <name type="scientific">Brasilonema sennae CENA114</name>
    <dbReference type="NCBI Taxonomy" id="415709"/>
    <lineage>
        <taxon>Bacteria</taxon>
        <taxon>Bacillati</taxon>
        <taxon>Cyanobacteriota</taxon>
        <taxon>Cyanophyceae</taxon>
        <taxon>Nostocales</taxon>
        <taxon>Scytonemataceae</taxon>
        <taxon>Brasilonema</taxon>
        <taxon>Bromeliae group (in: Brasilonema)</taxon>
    </lineage>
</organism>
<feature type="region of interest" description="Disordered" evidence="5">
    <location>
        <begin position="224"/>
        <end position="243"/>
    </location>
</feature>
<dbReference type="Proteomes" id="UP000503129">
    <property type="component" value="Chromosome"/>
</dbReference>
<gene>
    <name evidence="7" type="ORF">DP114_23085</name>
</gene>
<dbReference type="Gene3D" id="3.40.50.300">
    <property type="entry name" value="P-loop containing nucleotide triphosphate hydrolases"/>
    <property type="match status" value="1"/>
</dbReference>
<dbReference type="GO" id="GO:0030089">
    <property type="term" value="C:phycobilisome"/>
    <property type="evidence" value="ECO:0007669"/>
    <property type="project" value="UniProtKB-KW"/>
</dbReference>
<dbReference type="AlphaFoldDB" id="A0A856MN80"/>
<dbReference type="InterPro" id="IPR045434">
    <property type="entry name" value="EAD4"/>
</dbReference>
<evidence type="ECO:0000256" key="4">
    <source>
        <dbReference type="ARBA" id="ARBA00023239"/>
    </source>
</evidence>
<protein>
    <submittedName>
        <fullName evidence="7">Signal transduction protein</fullName>
    </submittedName>
</protein>
<dbReference type="Pfam" id="PF13646">
    <property type="entry name" value="HEAT_2"/>
    <property type="match status" value="2"/>
</dbReference>
<dbReference type="PANTHER" id="PTHR46844">
    <property type="entry name" value="SLR5058 PROTEIN"/>
    <property type="match status" value="1"/>
</dbReference>
<keyword evidence="2" id="KW-0042">Antenna complex</keyword>
<name>A0A856MN80_9CYAN</name>
<dbReference type="PANTHER" id="PTHR46844:SF1">
    <property type="entry name" value="SLR5058 PROTEIN"/>
    <property type="match status" value="1"/>
</dbReference>
<dbReference type="SUPFAM" id="SSF52540">
    <property type="entry name" value="P-loop containing nucleoside triphosphate hydrolases"/>
    <property type="match status" value="1"/>
</dbReference>
<dbReference type="PROSITE" id="PS50837">
    <property type="entry name" value="NACHT"/>
    <property type="match status" value="1"/>
</dbReference>
<dbReference type="InterPro" id="IPR027417">
    <property type="entry name" value="P-loop_NTPase"/>
</dbReference>
<dbReference type="InterPro" id="IPR004155">
    <property type="entry name" value="PBS_lyase_HEAT"/>
</dbReference>
<keyword evidence="4" id="KW-0456">Lyase</keyword>
<dbReference type="Pfam" id="PF19959">
    <property type="entry name" value="EAD4"/>
    <property type="match status" value="1"/>
</dbReference>
<dbReference type="Gene3D" id="1.25.10.10">
    <property type="entry name" value="Leucine-rich Repeat Variant"/>
    <property type="match status" value="3"/>
</dbReference>
<keyword evidence="3" id="KW-0605">Phycobilisome</keyword>
<dbReference type="RefSeq" id="WP_171977206.1">
    <property type="nucleotide sequence ID" value="NZ_CAWOXK010000001.1"/>
</dbReference>
<dbReference type="InterPro" id="IPR016024">
    <property type="entry name" value="ARM-type_fold"/>
</dbReference>
<dbReference type="InterPro" id="IPR007111">
    <property type="entry name" value="NACHT_NTPase"/>
</dbReference>
<evidence type="ECO:0000259" key="6">
    <source>
        <dbReference type="PROSITE" id="PS50837"/>
    </source>
</evidence>
<evidence type="ECO:0000313" key="7">
    <source>
        <dbReference type="EMBL" id="QDL10396.1"/>
    </source>
</evidence>
<evidence type="ECO:0000256" key="3">
    <source>
        <dbReference type="ARBA" id="ARBA00022738"/>
    </source>
</evidence>
<keyword evidence="8" id="KW-1185">Reference proteome</keyword>
<dbReference type="SUPFAM" id="SSF48371">
    <property type="entry name" value="ARM repeat"/>
    <property type="match status" value="1"/>
</dbReference>
<dbReference type="InterPro" id="IPR054570">
    <property type="entry name" value="NCC-H_dom"/>
</dbReference>
<dbReference type="EMBL" id="CP030118">
    <property type="protein sequence ID" value="QDL10396.1"/>
    <property type="molecule type" value="Genomic_DNA"/>
</dbReference>
<sequence>MAKNIRRDESVLENTLSLVEALLSHADEQLADVELKDAVDVEWVRDNKLRVTGKEVKQTTGKRTRTVEVGTRREHLLKLLKKAGKSLKLPKLKGEASSSEQNRELAEIQTALDCLKELGVREDEKSAKNQGYWKFTLTLKHQTATGEENLEVLKQKWNEHPKANSKEISQTAQTAEKSFDWQEICRTMLEKQKQMTTNRLMRADEMLFDIKDICVDLALVKRKQQDKRSGEDNPEKSQLYKPDYEETEKLEYKDFLAQVLESQQSNKIAIIGEPGAGKTTLLQRIAFWILDKTDYLPIWIPLGNLPTPAPKFKEYLLNDWLQDAIVSVTPEIKAEFEKLLTAGRVWLLLDGVDEMAAKSANALNVIANRIVGWSERLHVMLTCRLNVWEANPYSLNGFQTYRTLEFSQDKVEEFINDCFQKSDSALGIQLQQALNQSGKERIKDLVRNPLRLTLLCATWHLRDGKLPDTKAELYQQFVDEVYRWKQEEFPTTPEDRKQLNAKLKELALAAIDNEKNRFCLREKFLEGVLGERDGSVFQLALKVGWLNQVGVDAKNPNQPVYAFFHATFEEYFAALARLQQGAAQGANADWHFFLNHVPDNPAQGTYRIFEPQWKEVILLWLGREDVEREEKEEFMKALVEFEDGCGGFYSYRAYFLVGAGIAEYKNYPKADEIVAQIVKWSFGYFDSEKQQWRSCFKEIADTAKIALKETDIQRKTVALVQLIQQSESEYLCWEVANHLAQNGANYPEVLSALLDSIRKYPKEFSLIKEKILRKIYFRNQEAIAALVELMNSSQDEYTRIISALCIGTIDPGNLQAVGVLVELINDYKDKEICKLAISFLGEIGNTNQRAFNTLFDLINSSQDKEICQRALFSLEEIGTINPKAVAALIDLSNHSPDKEIRETALFHLGEIGTINPKAVAALVDLSNHSPDEDIRSLVQVSFSKNNIKKKFSLPIIYGMRTISDYLIKLKMKSQDEEKYKFAKSILRKFESDNQIEAVALVELINNSQDRNIQKPAITILGEIGSGNQKAIDVLVELINNSQDENIRHSAVESLGKIDSDNPIVIDTLVELINNRQKIFLFSSVLTNLGEFGSGNPKAVDALLELIRNSKNESIYSEAESLQKILIEDQMAKVVIALKASLSKETYENNFERYKHCVQLIWHCAQNMPYPDFYQAWHQQE</sequence>
<feature type="domain" description="NACHT" evidence="6">
    <location>
        <begin position="266"/>
        <end position="355"/>
    </location>
</feature>
<evidence type="ECO:0000256" key="5">
    <source>
        <dbReference type="SAM" id="MobiDB-lite"/>
    </source>
</evidence>
<evidence type="ECO:0000313" key="8">
    <source>
        <dbReference type="Proteomes" id="UP000503129"/>
    </source>
</evidence>
<proteinExistence type="inferred from homology"/>
<dbReference type="SMART" id="SM00567">
    <property type="entry name" value="EZ_HEAT"/>
    <property type="match status" value="5"/>
</dbReference>
<evidence type="ECO:0000256" key="2">
    <source>
        <dbReference type="ARBA" id="ARBA00022549"/>
    </source>
</evidence>
<comment type="similarity">
    <text evidence="1">Belongs to the CpcE/RpcE/PecE family.</text>
</comment>
<dbReference type="Pfam" id="PF22730">
    <property type="entry name" value="NCC-H"/>
    <property type="match status" value="1"/>
</dbReference>
<reference evidence="7 8" key="1">
    <citation type="submission" date="2018-06" db="EMBL/GenBank/DDBJ databases">
        <title>Comparative genomics of Brasilonema spp. strains.</title>
        <authorList>
            <person name="Alvarenga D.O."/>
            <person name="Fiore M.F."/>
            <person name="Varani A.M."/>
        </authorList>
    </citation>
    <scope>NUCLEOTIDE SEQUENCE [LARGE SCALE GENOMIC DNA]</scope>
    <source>
        <strain evidence="7 8">CENA114</strain>
    </source>
</reference>
<dbReference type="InterPro" id="IPR011989">
    <property type="entry name" value="ARM-like"/>
</dbReference>
<dbReference type="GO" id="GO:0016829">
    <property type="term" value="F:lyase activity"/>
    <property type="evidence" value="ECO:0007669"/>
    <property type="project" value="UniProtKB-KW"/>
</dbReference>